<evidence type="ECO:0000313" key="2">
    <source>
        <dbReference type="EMBL" id="BES99101.1"/>
    </source>
</evidence>
<keyword evidence="1" id="KW-0732">Signal</keyword>
<dbReference type="InterPro" id="IPR038606">
    <property type="entry name" value="To_sf"/>
</dbReference>
<feature type="signal peptide" evidence="1">
    <location>
        <begin position="1"/>
        <end position="20"/>
    </location>
</feature>
<evidence type="ECO:0000256" key="1">
    <source>
        <dbReference type="SAM" id="SignalP"/>
    </source>
</evidence>
<dbReference type="Gene3D" id="3.15.10.30">
    <property type="entry name" value="Haemolymph juvenile hormone binding protein"/>
    <property type="match status" value="1"/>
</dbReference>
<organism evidence="2 3">
    <name type="scientific">Nesidiocoris tenuis</name>
    <dbReference type="NCBI Taxonomy" id="355587"/>
    <lineage>
        <taxon>Eukaryota</taxon>
        <taxon>Metazoa</taxon>
        <taxon>Ecdysozoa</taxon>
        <taxon>Arthropoda</taxon>
        <taxon>Hexapoda</taxon>
        <taxon>Insecta</taxon>
        <taxon>Pterygota</taxon>
        <taxon>Neoptera</taxon>
        <taxon>Paraneoptera</taxon>
        <taxon>Hemiptera</taxon>
        <taxon>Heteroptera</taxon>
        <taxon>Panheteroptera</taxon>
        <taxon>Cimicomorpha</taxon>
        <taxon>Miridae</taxon>
        <taxon>Dicyphina</taxon>
        <taxon>Nesidiocoris</taxon>
    </lineage>
</organism>
<gene>
    <name evidence="2" type="ORF">NTJ_11917</name>
</gene>
<dbReference type="InterPro" id="IPR010562">
    <property type="entry name" value="Haemolymph_juvenile_hormone-bd"/>
</dbReference>
<dbReference type="PANTHER" id="PTHR11008">
    <property type="entry name" value="PROTEIN TAKEOUT-LIKE PROTEIN"/>
    <property type="match status" value="1"/>
</dbReference>
<sequence>MEGPVQFWLLAAIAMVAVDAASFPKKWKPCKNDQNLSACIKQSIYIAIPDLVKGMPKLGIFPTDPLHFEHLSIAKNAKSSVGVDLEFHDFDIIGLKNINLDQLQMDWKTLKVNASVPKVIAKGKYKADGKVLVLPVKGEGNCVLELDQFTTSATIYFTEKTVKGKKYYQIEKMSVPIDCQNLKMKFEGLFKGDKAIGDQMNAFMNENWRAIFNEIGPAVSNALEQAFIVMGNRLFSKIPKDTITPP</sequence>
<reference evidence="2 3" key="1">
    <citation type="submission" date="2023-09" db="EMBL/GenBank/DDBJ databases">
        <title>Nesidiocoris tenuis whole genome shotgun sequence.</title>
        <authorList>
            <person name="Shibata T."/>
            <person name="Shimoda M."/>
            <person name="Kobayashi T."/>
            <person name="Uehara T."/>
        </authorList>
    </citation>
    <scope>NUCLEOTIDE SEQUENCE [LARGE SCALE GENOMIC DNA]</scope>
    <source>
        <strain evidence="2 3">Japan</strain>
    </source>
</reference>
<name>A0ABN7B3U2_9HEMI</name>
<protein>
    <submittedName>
        <fullName evidence="2">JHBP</fullName>
    </submittedName>
</protein>
<keyword evidence="3" id="KW-1185">Reference proteome</keyword>
<evidence type="ECO:0000313" key="3">
    <source>
        <dbReference type="Proteomes" id="UP001307889"/>
    </source>
</evidence>
<dbReference type="Pfam" id="PF06585">
    <property type="entry name" value="JHBP"/>
    <property type="match status" value="1"/>
</dbReference>
<dbReference type="PANTHER" id="PTHR11008:SF40">
    <property type="entry name" value="PROTEIN TAKEOUT"/>
    <property type="match status" value="1"/>
</dbReference>
<dbReference type="EMBL" id="AP028918">
    <property type="protein sequence ID" value="BES99101.1"/>
    <property type="molecule type" value="Genomic_DNA"/>
</dbReference>
<proteinExistence type="predicted"/>
<dbReference type="SMART" id="SM00700">
    <property type="entry name" value="JHBP"/>
    <property type="match status" value="1"/>
</dbReference>
<accession>A0ABN7B3U2</accession>
<feature type="chain" id="PRO_5046807746" evidence="1">
    <location>
        <begin position="21"/>
        <end position="246"/>
    </location>
</feature>
<dbReference type="Proteomes" id="UP001307889">
    <property type="component" value="Chromosome 10"/>
</dbReference>